<evidence type="ECO:0000313" key="2">
    <source>
        <dbReference type="Proteomes" id="UP000702209"/>
    </source>
</evidence>
<organism evidence="1 2">
    <name type="scientific">Nocardia amamiensis</name>
    <dbReference type="NCBI Taxonomy" id="404578"/>
    <lineage>
        <taxon>Bacteria</taxon>
        <taxon>Bacillati</taxon>
        <taxon>Actinomycetota</taxon>
        <taxon>Actinomycetes</taxon>
        <taxon>Mycobacteriales</taxon>
        <taxon>Nocardiaceae</taxon>
        <taxon>Nocardia</taxon>
    </lineage>
</organism>
<accession>A0ABS0D139</accession>
<sequence>MIDAPPQQILAVLLDPLTLPEWNAALTTVAGARVALMDGDYRITVLSLPGHLTYRSIRSRMVRIAWQVAGFARSATGP</sequence>
<protein>
    <submittedName>
        <fullName evidence="1">Uncharacterized protein</fullName>
    </submittedName>
</protein>
<keyword evidence="2" id="KW-1185">Reference proteome</keyword>
<name>A0ABS0D139_9NOCA</name>
<evidence type="ECO:0000313" key="1">
    <source>
        <dbReference type="EMBL" id="MBF6300839.1"/>
    </source>
</evidence>
<gene>
    <name evidence="1" type="ORF">IU459_25310</name>
</gene>
<reference evidence="1 2" key="1">
    <citation type="submission" date="2020-10" db="EMBL/GenBank/DDBJ databases">
        <title>Identification of Nocardia species via Next-generation sequencing and recognition of intraspecies genetic diversity.</title>
        <authorList>
            <person name="Li P."/>
            <person name="Li P."/>
            <person name="Lu B."/>
        </authorList>
    </citation>
    <scope>NUCLEOTIDE SEQUENCE [LARGE SCALE GENOMIC DNA]</scope>
    <source>
        <strain evidence="1 2">BJ06-0157</strain>
    </source>
</reference>
<dbReference type="EMBL" id="JADLQX010000021">
    <property type="protein sequence ID" value="MBF6300839.1"/>
    <property type="molecule type" value="Genomic_DNA"/>
</dbReference>
<dbReference type="Proteomes" id="UP000702209">
    <property type="component" value="Unassembled WGS sequence"/>
</dbReference>
<proteinExistence type="predicted"/>
<dbReference type="RefSeq" id="WP_195132062.1">
    <property type="nucleotide sequence ID" value="NZ_JADLQX010000021.1"/>
</dbReference>
<comment type="caution">
    <text evidence="1">The sequence shown here is derived from an EMBL/GenBank/DDBJ whole genome shotgun (WGS) entry which is preliminary data.</text>
</comment>